<evidence type="ECO:0008006" key="3">
    <source>
        <dbReference type="Google" id="ProtNLM"/>
    </source>
</evidence>
<accession>A0A6S6T4J7</accession>
<gene>
    <name evidence="2" type="ORF">HELGO_WM4039</name>
</gene>
<protein>
    <recommendedName>
        <fullName evidence="3">DNA methyltransferase</fullName>
    </recommendedName>
</protein>
<evidence type="ECO:0000256" key="1">
    <source>
        <dbReference type="SAM" id="Phobius"/>
    </source>
</evidence>
<dbReference type="AlphaFoldDB" id="A0A6S6T4J7"/>
<organism evidence="2">
    <name type="scientific">uncultured Sulfurovum sp</name>
    <dbReference type="NCBI Taxonomy" id="269237"/>
    <lineage>
        <taxon>Bacteria</taxon>
        <taxon>Pseudomonadati</taxon>
        <taxon>Campylobacterota</taxon>
        <taxon>Epsilonproteobacteria</taxon>
        <taxon>Campylobacterales</taxon>
        <taxon>Sulfurovaceae</taxon>
        <taxon>Sulfurovum</taxon>
        <taxon>environmental samples</taxon>
    </lineage>
</organism>
<feature type="transmembrane region" description="Helical" evidence="1">
    <location>
        <begin position="64"/>
        <end position="89"/>
    </location>
</feature>
<dbReference type="EMBL" id="CACVAU010000038">
    <property type="protein sequence ID" value="CAA6811515.1"/>
    <property type="molecule type" value="Genomic_DNA"/>
</dbReference>
<name>A0A6S6T4J7_9BACT</name>
<sequence>MEYIMLALPYIMGAIGGNITGKLLPSLNLGTLGNSIAGIVGGGIGGTLLGMVGVNAGAATSLDVASLLGGAGAGAIGGAVVMFVVGLIMKLLSK</sequence>
<proteinExistence type="predicted"/>
<keyword evidence="1" id="KW-1133">Transmembrane helix</keyword>
<feature type="transmembrane region" description="Helical" evidence="1">
    <location>
        <begin position="36"/>
        <end position="58"/>
    </location>
</feature>
<keyword evidence="1" id="KW-0472">Membrane</keyword>
<keyword evidence="1" id="KW-0812">Transmembrane</keyword>
<evidence type="ECO:0000313" key="2">
    <source>
        <dbReference type="EMBL" id="CAA6811515.1"/>
    </source>
</evidence>
<reference evidence="2" key="1">
    <citation type="submission" date="2020-01" db="EMBL/GenBank/DDBJ databases">
        <authorList>
            <person name="Meier V. D."/>
            <person name="Meier V D."/>
        </authorList>
    </citation>
    <scope>NUCLEOTIDE SEQUENCE</scope>
    <source>
        <strain evidence="2">HLG_WM_MAG_05</strain>
    </source>
</reference>